<keyword evidence="2" id="KW-1185">Reference proteome</keyword>
<accession>A0ABW4LJW3</accession>
<dbReference type="EMBL" id="JBHUEA010000019">
    <property type="protein sequence ID" value="MFD1722354.1"/>
    <property type="molecule type" value="Genomic_DNA"/>
</dbReference>
<evidence type="ECO:0000313" key="1">
    <source>
        <dbReference type="EMBL" id="MFD1722354.1"/>
    </source>
</evidence>
<evidence type="ECO:0008006" key="3">
    <source>
        <dbReference type="Google" id="ProtNLM"/>
    </source>
</evidence>
<dbReference type="RefSeq" id="WP_377935378.1">
    <property type="nucleotide sequence ID" value="NZ_JBHUEA010000019.1"/>
</dbReference>
<dbReference type="Gene3D" id="3.80.10.10">
    <property type="entry name" value="Ribonuclease Inhibitor"/>
    <property type="match status" value="1"/>
</dbReference>
<dbReference type="InterPro" id="IPR032675">
    <property type="entry name" value="LRR_dom_sf"/>
</dbReference>
<proteinExistence type="predicted"/>
<organism evidence="1 2">
    <name type="scientific">Amnibacterium endophyticum</name>
    <dbReference type="NCBI Taxonomy" id="2109337"/>
    <lineage>
        <taxon>Bacteria</taxon>
        <taxon>Bacillati</taxon>
        <taxon>Actinomycetota</taxon>
        <taxon>Actinomycetes</taxon>
        <taxon>Micrococcales</taxon>
        <taxon>Microbacteriaceae</taxon>
        <taxon>Amnibacterium</taxon>
    </lineage>
</organism>
<gene>
    <name evidence="1" type="ORF">ACFSBI_12415</name>
</gene>
<protein>
    <recommendedName>
        <fullName evidence="3">Leucine-rich repeat domain-containing protein</fullName>
    </recommendedName>
</protein>
<dbReference type="SUPFAM" id="SSF52047">
    <property type="entry name" value="RNI-like"/>
    <property type="match status" value="1"/>
</dbReference>
<name>A0ABW4LJW3_9MICO</name>
<comment type="caution">
    <text evidence="1">The sequence shown here is derived from an EMBL/GenBank/DDBJ whole genome shotgun (WGS) entry which is preliminary data.</text>
</comment>
<dbReference type="Proteomes" id="UP001597347">
    <property type="component" value="Unassembled WGS sequence"/>
</dbReference>
<evidence type="ECO:0000313" key="2">
    <source>
        <dbReference type="Proteomes" id="UP001597347"/>
    </source>
</evidence>
<sequence length="251" mass="27435">MEEYDGEPAVFVAATQLDASRPVASRIVQEWCEFFASGASAILDLEFVTRTPKRLFASLRGQSQLERLALKWGDYDDLAALAPMRRLLELDLGGASGVTDLQPLAGLASLRRLRLEGTKRVHDYSPLGSLAQLEQLTVSEGLGGPRLHADTLGWVRGLRALRSLGFGVTVDDLDYSAVLDLGHVEHISIAPVKGMHPSLVDLEWASPGMQAAARFGMDTVTPFYDVDGTKSGEFRKDVDGRIRFHPTDDQT</sequence>
<reference evidence="2" key="1">
    <citation type="journal article" date="2019" name="Int. J. Syst. Evol. Microbiol.">
        <title>The Global Catalogue of Microorganisms (GCM) 10K type strain sequencing project: providing services to taxonomists for standard genome sequencing and annotation.</title>
        <authorList>
            <consortium name="The Broad Institute Genomics Platform"/>
            <consortium name="The Broad Institute Genome Sequencing Center for Infectious Disease"/>
            <person name="Wu L."/>
            <person name="Ma J."/>
        </authorList>
    </citation>
    <scope>NUCLEOTIDE SEQUENCE [LARGE SCALE GENOMIC DNA]</scope>
    <source>
        <strain evidence="2">CGMCC 1.12471</strain>
    </source>
</reference>